<name>A0A1E5V1A8_9POAL</name>
<dbReference type="SMART" id="SM00791">
    <property type="entry name" value="Agglutinin"/>
    <property type="match status" value="2"/>
</dbReference>
<dbReference type="SUPFAM" id="SSF50382">
    <property type="entry name" value="Agglutinin"/>
    <property type="match status" value="2"/>
</dbReference>
<dbReference type="InterPro" id="IPR008998">
    <property type="entry name" value="Agglutinin"/>
</dbReference>
<accession>A0A1E5V1A8</accession>
<dbReference type="PANTHER" id="PTHR39244">
    <property type="entry name" value="NATTERIN-4"/>
    <property type="match status" value="1"/>
</dbReference>
<dbReference type="Gene3D" id="2.170.15.10">
    <property type="entry name" value="Proaerolysin, chain A, domain 3"/>
    <property type="match status" value="1"/>
</dbReference>
<dbReference type="SUPFAM" id="SSF56973">
    <property type="entry name" value="Aerolisin/ETX pore-forming domain"/>
    <property type="match status" value="1"/>
</dbReference>
<dbReference type="InterPro" id="IPR036242">
    <property type="entry name" value="Agglutinin_dom_sf"/>
</dbReference>
<organism evidence="2 3">
    <name type="scientific">Dichanthelium oligosanthes</name>
    <dbReference type="NCBI Taxonomy" id="888268"/>
    <lineage>
        <taxon>Eukaryota</taxon>
        <taxon>Viridiplantae</taxon>
        <taxon>Streptophyta</taxon>
        <taxon>Embryophyta</taxon>
        <taxon>Tracheophyta</taxon>
        <taxon>Spermatophyta</taxon>
        <taxon>Magnoliopsida</taxon>
        <taxon>Liliopsida</taxon>
        <taxon>Poales</taxon>
        <taxon>Poaceae</taxon>
        <taxon>PACMAD clade</taxon>
        <taxon>Panicoideae</taxon>
        <taxon>Panicodae</taxon>
        <taxon>Paniceae</taxon>
        <taxon>Dichantheliinae</taxon>
        <taxon>Dichanthelium</taxon>
    </lineage>
</organism>
<gene>
    <name evidence="2" type="ORF">BAE44_0020052</name>
</gene>
<dbReference type="CDD" id="cd20216">
    <property type="entry name" value="PFM_HFR-2-like"/>
    <property type="match status" value="1"/>
</dbReference>
<dbReference type="Gene3D" id="2.80.10.50">
    <property type="match status" value="2"/>
</dbReference>
<keyword evidence="3" id="KW-1185">Reference proteome</keyword>
<dbReference type="AlphaFoldDB" id="A0A1E5V1A8"/>
<dbReference type="Proteomes" id="UP000095767">
    <property type="component" value="Unassembled WGS sequence"/>
</dbReference>
<proteinExistence type="predicted"/>
<protein>
    <recommendedName>
        <fullName evidence="1">Agglutinin domain-containing protein</fullName>
    </recommendedName>
</protein>
<comment type="caution">
    <text evidence="2">The sequence shown here is derived from an EMBL/GenBank/DDBJ whole genome shotgun (WGS) entry which is preliminary data.</text>
</comment>
<dbReference type="OrthoDB" id="687775at2759"/>
<sequence>MLSSLPTCAAFRSKSNGKYLRSSAEDGEGANGGQLLQLTGDDAENLLTRFFVETSSKHDGLVHIRCYNNKYLVAERHHGDDWWIAGSADKPEEDLSQESSTLFQLKPVEGDPMTIRFYHARLGKFFGIFSNSNGADEISEAFMHVIDEERSEQFVLEFFQYVLPKYVCFKGDNGKYLRAQSQQNNPVLVFESEDINDPTVRNTTTGNRDGTMRIKSDHSDRFWRNPVSPNLGPWIRADSSDTSNDDPNTLFLASYTGGAIRLLNLGSNRYCKRLTTLNLEHGLAATGTQLEPWSRLQFEEPVLSRRITAILKPENAIIFGEKLLILATASVTNNTSSVMPRAKLTFDYTLEEMRRWHSMVHLKSPAQTLITSEDVYVQYGFIAVAPRFFNGMISWGTSIEKTSKVTEALFVDVPPMTKVTVTCKAVMSSYKLPFSYRQADKLIDGEIVEVQYDDGLYSGRNAHSFMYDTNEEKFNQ</sequence>
<evidence type="ECO:0000313" key="3">
    <source>
        <dbReference type="Proteomes" id="UP000095767"/>
    </source>
</evidence>
<evidence type="ECO:0000313" key="2">
    <source>
        <dbReference type="EMBL" id="OEL18929.1"/>
    </source>
</evidence>
<dbReference type="Pfam" id="PF07468">
    <property type="entry name" value="Agglutinin"/>
    <property type="match status" value="2"/>
</dbReference>
<feature type="domain" description="Agglutinin" evidence="1">
    <location>
        <begin position="3"/>
        <end position="147"/>
    </location>
</feature>
<reference evidence="2 3" key="1">
    <citation type="submission" date="2016-09" db="EMBL/GenBank/DDBJ databases">
        <title>The draft genome of Dichanthelium oligosanthes: A C3 panicoid grass species.</title>
        <authorList>
            <person name="Studer A.J."/>
            <person name="Schnable J.C."/>
            <person name="Brutnell T.P."/>
        </authorList>
    </citation>
    <scope>NUCLEOTIDE SEQUENCE [LARGE SCALE GENOMIC DNA]</scope>
    <source>
        <strain evidence="3">cv. Kellogg 1175</strain>
        <tissue evidence="2">Leaf</tissue>
    </source>
</reference>
<evidence type="ECO:0000259" key="1">
    <source>
        <dbReference type="SMART" id="SM00791"/>
    </source>
</evidence>
<dbReference type="PANTHER" id="PTHR39244:SF5">
    <property type="entry name" value="NATTERIN-3-LIKE"/>
    <property type="match status" value="1"/>
</dbReference>
<dbReference type="InterPro" id="IPR053237">
    <property type="entry name" value="Natterin_C"/>
</dbReference>
<feature type="domain" description="Agglutinin" evidence="1">
    <location>
        <begin position="161"/>
        <end position="300"/>
    </location>
</feature>
<dbReference type="EMBL" id="LWDX02055165">
    <property type="protein sequence ID" value="OEL18929.1"/>
    <property type="molecule type" value="Genomic_DNA"/>
</dbReference>